<dbReference type="PANTHER" id="PTHR35008">
    <property type="entry name" value="BLL4482 PROTEIN-RELATED"/>
    <property type="match status" value="1"/>
</dbReference>
<dbReference type="InterPro" id="IPR036909">
    <property type="entry name" value="Cyt_c-like_dom_sf"/>
</dbReference>
<dbReference type="PROSITE" id="PS51007">
    <property type="entry name" value="CYTC"/>
    <property type="match status" value="3"/>
</dbReference>
<proteinExistence type="predicted"/>
<dbReference type="GO" id="GO:0005506">
    <property type="term" value="F:iron ion binding"/>
    <property type="evidence" value="ECO:0007669"/>
    <property type="project" value="InterPro"/>
</dbReference>
<feature type="binding site" description="covalent" evidence="12">
    <location>
        <position position="62"/>
    </location>
    <ligand>
        <name>heme c</name>
        <dbReference type="ChEBI" id="CHEBI:61717"/>
        <label>1</label>
    </ligand>
</feature>
<evidence type="ECO:0000256" key="6">
    <source>
        <dbReference type="ARBA" id="ARBA00022723"/>
    </source>
</evidence>
<evidence type="ECO:0000256" key="3">
    <source>
        <dbReference type="ARBA" id="ARBA00022475"/>
    </source>
</evidence>
<dbReference type="InterPro" id="IPR009056">
    <property type="entry name" value="Cyt_c-like_dom"/>
</dbReference>
<dbReference type="Gene3D" id="1.10.760.10">
    <property type="entry name" value="Cytochrome c-like domain"/>
    <property type="match status" value="2"/>
</dbReference>
<keyword evidence="3" id="KW-1003">Cell membrane</keyword>
<evidence type="ECO:0000313" key="17">
    <source>
        <dbReference type="EMBL" id="MBB3905542.1"/>
    </source>
</evidence>
<comment type="subcellular location">
    <subcellularLocation>
        <location evidence="1">Cell membrane</location>
    </subcellularLocation>
</comment>
<feature type="domain" description="Cytochrome c" evidence="15">
    <location>
        <begin position="190"/>
        <end position="299"/>
    </location>
</feature>
<dbReference type="Proteomes" id="UP000517759">
    <property type="component" value="Unassembled WGS sequence"/>
</dbReference>
<feature type="binding site" description="covalent" evidence="12">
    <location>
        <position position="205"/>
    </location>
    <ligand>
        <name>heme c</name>
        <dbReference type="ChEBI" id="CHEBI:61717"/>
        <label>2</label>
    </ligand>
</feature>
<keyword evidence="7" id="KW-0732">Signal</keyword>
<organism evidence="17 18">
    <name type="scientific">Methylobacterium brachythecii</name>
    <dbReference type="NCBI Taxonomy" id="1176177"/>
    <lineage>
        <taxon>Bacteria</taxon>
        <taxon>Pseudomonadati</taxon>
        <taxon>Pseudomonadota</taxon>
        <taxon>Alphaproteobacteria</taxon>
        <taxon>Hyphomicrobiales</taxon>
        <taxon>Methylobacteriaceae</taxon>
        <taxon>Methylobacterium</taxon>
    </lineage>
</organism>
<feature type="region of interest" description="Disordered" evidence="14">
    <location>
        <begin position="304"/>
        <end position="325"/>
    </location>
</feature>
<dbReference type="GO" id="GO:0009055">
    <property type="term" value="F:electron transfer activity"/>
    <property type="evidence" value="ECO:0007669"/>
    <property type="project" value="InterPro"/>
</dbReference>
<dbReference type="RefSeq" id="WP_183513398.1">
    <property type="nucleotide sequence ID" value="NZ_BSPG01000037.1"/>
</dbReference>
<keyword evidence="4 12" id="KW-0349">Heme</keyword>
<dbReference type="InterPro" id="IPR051459">
    <property type="entry name" value="Cytochrome_c-type_DH"/>
</dbReference>
<name>A0A7W6F9H8_9HYPH</name>
<dbReference type="GO" id="GO:0005886">
    <property type="term" value="C:plasma membrane"/>
    <property type="evidence" value="ECO:0007669"/>
    <property type="project" value="UniProtKB-SubCell"/>
</dbReference>
<evidence type="ECO:0000259" key="15">
    <source>
        <dbReference type="PROSITE" id="PS51007"/>
    </source>
</evidence>
<keyword evidence="2" id="KW-0813">Transport</keyword>
<feature type="domain" description="Cytochrome c" evidence="15">
    <location>
        <begin position="45"/>
        <end position="148"/>
    </location>
</feature>
<evidence type="ECO:0000256" key="11">
    <source>
        <dbReference type="ARBA" id="ARBA00023136"/>
    </source>
</evidence>
<reference evidence="19" key="2">
    <citation type="journal article" date="2019" name="Int. J. Syst. Evol. Microbiol.">
        <title>The Global Catalogue of Microorganisms (GCM) 10K type strain sequencing project: providing services to taxonomists for standard genome sequencing and annotation.</title>
        <authorList>
            <consortium name="The Broad Institute Genomics Platform"/>
            <consortium name="The Broad Institute Genome Sequencing Center for Infectious Disease"/>
            <person name="Wu L."/>
            <person name="Ma J."/>
        </authorList>
    </citation>
    <scope>NUCLEOTIDE SEQUENCE [LARGE SCALE GENOMIC DNA]</scope>
    <source>
        <strain evidence="19">NBRC 107710</strain>
    </source>
</reference>
<evidence type="ECO:0000256" key="1">
    <source>
        <dbReference type="ARBA" id="ARBA00004236"/>
    </source>
</evidence>
<dbReference type="InterPro" id="IPR008168">
    <property type="entry name" value="Cyt_C_IC"/>
</dbReference>
<evidence type="ECO:0000256" key="4">
    <source>
        <dbReference type="ARBA" id="ARBA00022617"/>
    </source>
</evidence>
<gene>
    <name evidence="16" type="ORF">GCM10007884_42630</name>
    <name evidence="17" type="ORF">GGR33_005081</name>
</gene>
<sequence>MARRFLKSLIAATSVVALAGAGFVGWRLYDRDRGISAPDVPHTPELIARGDYLVKAADCAACHDTPGGKPFAGGRAFTLPFGTIYSTNITADRETGIGTWSDDDFVRALHKGVAKDGSHLYPAFPYSSYTGLSRDDIVAMKAFLFSLPSARAPATPNTLAFPFNQRWTLAFWNLAFLDQKRFRPEPKASAVENRGEYLATALGHCGECHTPRNVGFAMAMSKHFGGAMLEGWHAYNITTDKGYGIGDWSDDQLTAYLSTGHAPGRGSAAGPMAEVIANSLQYLPREDIAALVAYLRKVEPRTGKPGTEVNPAPGTMTSSVAWKPGSVDTGNQAGQRIFEGACASCHQWNGGGRQTHYASLAGSQAVNDPAGTNLVRVMLEGADLKTSKGRGFMPSFADSYSDAELASVANYVIGHFGGKPGQVTATAVRERRTPH</sequence>
<feature type="binding site" description="axial binding residue" evidence="13">
    <location>
        <position position="63"/>
    </location>
    <ligand>
        <name>heme c</name>
        <dbReference type="ChEBI" id="CHEBI:61717"/>
        <label>1</label>
    </ligand>
    <ligandPart>
        <name>Fe</name>
        <dbReference type="ChEBI" id="CHEBI:18248"/>
    </ligandPart>
</feature>
<evidence type="ECO:0000313" key="16">
    <source>
        <dbReference type="EMBL" id="GLS46271.1"/>
    </source>
</evidence>
<dbReference type="Proteomes" id="UP001156881">
    <property type="component" value="Unassembled WGS sequence"/>
</dbReference>
<protein>
    <submittedName>
        <fullName evidence="16">Alcohol dehydrogenase</fullName>
    </submittedName>
    <submittedName>
        <fullName evidence="17">Mono/diheme cytochrome c family protein</fullName>
    </submittedName>
</protein>
<dbReference type="PANTHER" id="PTHR35008:SF8">
    <property type="entry name" value="ALCOHOL DEHYDROGENASE CYTOCHROME C SUBUNIT"/>
    <property type="match status" value="1"/>
</dbReference>
<evidence type="ECO:0000256" key="10">
    <source>
        <dbReference type="ARBA" id="ARBA00023004"/>
    </source>
</evidence>
<dbReference type="InterPro" id="IPR014353">
    <property type="entry name" value="Membr-bd_ADH_cyt_c"/>
</dbReference>
<dbReference type="EMBL" id="BSPG01000037">
    <property type="protein sequence ID" value="GLS46271.1"/>
    <property type="molecule type" value="Genomic_DNA"/>
</dbReference>
<dbReference type="Pfam" id="PF13442">
    <property type="entry name" value="Cytochrome_CBB3"/>
    <property type="match status" value="1"/>
</dbReference>
<accession>A0A7W6F9H8</accession>
<dbReference type="PRINTS" id="PR00605">
    <property type="entry name" value="CYTCHROMECIC"/>
</dbReference>
<feature type="binding site" description="axial binding residue" evidence="13">
    <location>
        <position position="346"/>
    </location>
    <ligand>
        <name>heme c</name>
        <dbReference type="ChEBI" id="CHEBI:61717"/>
        <label>3</label>
    </ligand>
    <ligandPart>
        <name>Fe</name>
        <dbReference type="ChEBI" id="CHEBI:18248"/>
    </ligandPart>
</feature>
<keyword evidence="10 13" id="KW-0408">Iron</keyword>
<evidence type="ECO:0000313" key="18">
    <source>
        <dbReference type="Proteomes" id="UP000517759"/>
    </source>
</evidence>
<dbReference type="GO" id="GO:0020037">
    <property type="term" value="F:heme binding"/>
    <property type="evidence" value="ECO:0007669"/>
    <property type="project" value="InterPro"/>
</dbReference>
<feature type="binding site" description="covalent" evidence="12">
    <location>
        <position position="208"/>
    </location>
    <ligand>
        <name>heme c</name>
        <dbReference type="ChEBI" id="CHEBI:61717"/>
        <label>2</label>
    </ligand>
</feature>
<keyword evidence="9" id="KW-0249">Electron transport</keyword>
<comment type="cofactor">
    <cofactor evidence="12">
        <name>heme c</name>
        <dbReference type="ChEBI" id="CHEBI:61717"/>
    </cofactor>
    <text evidence="12">Binds 3 heme c groups covalently per subunit.</text>
</comment>
<keyword evidence="11" id="KW-0472">Membrane</keyword>
<evidence type="ECO:0000256" key="12">
    <source>
        <dbReference type="PIRSR" id="PIRSR000018-50"/>
    </source>
</evidence>
<reference evidence="16" key="4">
    <citation type="submission" date="2023-01" db="EMBL/GenBank/DDBJ databases">
        <title>Draft genome sequence of Methylobacterium brachythecii strain NBRC 107710.</title>
        <authorList>
            <person name="Sun Q."/>
            <person name="Mori K."/>
        </authorList>
    </citation>
    <scope>NUCLEOTIDE SEQUENCE</scope>
    <source>
        <strain evidence="16">NBRC 107710</strain>
    </source>
</reference>
<evidence type="ECO:0000313" key="19">
    <source>
        <dbReference type="Proteomes" id="UP001156881"/>
    </source>
</evidence>
<evidence type="ECO:0000256" key="8">
    <source>
        <dbReference type="ARBA" id="ARBA00022737"/>
    </source>
</evidence>
<dbReference type="AlphaFoldDB" id="A0A7W6F9H8"/>
<keyword evidence="8" id="KW-0677">Repeat</keyword>
<evidence type="ECO:0000256" key="14">
    <source>
        <dbReference type="SAM" id="MobiDB-lite"/>
    </source>
</evidence>
<feature type="binding site" description="covalent" evidence="12">
    <location>
        <position position="342"/>
    </location>
    <ligand>
        <name>heme c</name>
        <dbReference type="ChEBI" id="CHEBI:61717"/>
        <label>3</label>
    </ligand>
</feature>
<feature type="binding site" description="covalent" evidence="12">
    <location>
        <position position="345"/>
    </location>
    <ligand>
        <name>heme c</name>
        <dbReference type="ChEBI" id="CHEBI:61717"/>
        <label>3</label>
    </ligand>
</feature>
<dbReference type="EMBL" id="JACIDN010000013">
    <property type="protein sequence ID" value="MBB3905542.1"/>
    <property type="molecule type" value="Genomic_DNA"/>
</dbReference>
<evidence type="ECO:0000256" key="5">
    <source>
        <dbReference type="ARBA" id="ARBA00022660"/>
    </source>
</evidence>
<evidence type="ECO:0000256" key="7">
    <source>
        <dbReference type="ARBA" id="ARBA00022729"/>
    </source>
</evidence>
<dbReference type="GO" id="GO:0016614">
    <property type="term" value="F:oxidoreductase activity, acting on CH-OH group of donors"/>
    <property type="evidence" value="ECO:0007669"/>
    <property type="project" value="InterPro"/>
</dbReference>
<dbReference type="SUPFAM" id="SSF46626">
    <property type="entry name" value="Cytochrome c"/>
    <property type="match status" value="3"/>
</dbReference>
<evidence type="ECO:0000256" key="9">
    <source>
        <dbReference type="ARBA" id="ARBA00022982"/>
    </source>
</evidence>
<reference evidence="17 18" key="3">
    <citation type="submission" date="2020-08" db="EMBL/GenBank/DDBJ databases">
        <title>Genomic Encyclopedia of Type Strains, Phase IV (KMG-IV): sequencing the most valuable type-strain genomes for metagenomic binning, comparative biology and taxonomic classification.</title>
        <authorList>
            <person name="Goeker M."/>
        </authorList>
    </citation>
    <scope>NUCLEOTIDE SEQUENCE [LARGE SCALE GENOMIC DNA]</scope>
    <source>
        <strain evidence="17 18">DSM 24105</strain>
    </source>
</reference>
<reference evidence="16" key="1">
    <citation type="journal article" date="2014" name="Int. J. Syst. Evol. Microbiol.">
        <title>Complete genome of a new Firmicutes species belonging to the dominant human colonic microbiota ('Ruminococcus bicirculans') reveals two chromosomes and a selective capacity to utilize plant glucans.</title>
        <authorList>
            <consortium name="NISC Comparative Sequencing Program"/>
            <person name="Wegmann U."/>
            <person name="Louis P."/>
            <person name="Goesmann A."/>
            <person name="Henrissat B."/>
            <person name="Duncan S.H."/>
            <person name="Flint H.J."/>
        </authorList>
    </citation>
    <scope>NUCLEOTIDE SEQUENCE</scope>
    <source>
        <strain evidence="16">NBRC 107710</strain>
    </source>
</reference>
<keyword evidence="5" id="KW-0679">Respiratory chain</keyword>
<evidence type="ECO:0000256" key="13">
    <source>
        <dbReference type="PIRSR" id="PIRSR000018-51"/>
    </source>
</evidence>
<dbReference type="PIRSF" id="PIRSF000018">
    <property type="entry name" value="Mb_ADH_cyt_c"/>
    <property type="match status" value="1"/>
</dbReference>
<evidence type="ECO:0000256" key="2">
    <source>
        <dbReference type="ARBA" id="ARBA00022448"/>
    </source>
</evidence>
<feature type="binding site" description="covalent" evidence="12">
    <location>
        <position position="59"/>
    </location>
    <ligand>
        <name>heme c</name>
        <dbReference type="ChEBI" id="CHEBI:61717"/>
        <label>1</label>
    </ligand>
</feature>
<comment type="caution">
    <text evidence="17">The sequence shown here is derived from an EMBL/GenBank/DDBJ whole genome shotgun (WGS) entry which is preliminary data.</text>
</comment>
<keyword evidence="6 13" id="KW-0479">Metal-binding</keyword>
<feature type="domain" description="Cytochrome c" evidence="15">
    <location>
        <begin position="329"/>
        <end position="416"/>
    </location>
</feature>
<keyword evidence="19" id="KW-1185">Reference proteome</keyword>
<feature type="binding site" description="axial binding residue" evidence="13">
    <location>
        <position position="209"/>
    </location>
    <ligand>
        <name>heme c</name>
        <dbReference type="ChEBI" id="CHEBI:61717"/>
        <label>2</label>
    </ligand>
    <ligandPart>
        <name>Fe</name>
        <dbReference type="ChEBI" id="CHEBI:18248"/>
    </ligandPart>
</feature>